<dbReference type="PIRSF" id="PIRSF500176">
    <property type="entry name" value="L_ASNase"/>
    <property type="match status" value="1"/>
</dbReference>
<proteinExistence type="inferred from homology"/>
<dbReference type="PANTHER" id="PTHR11707">
    <property type="entry name" value="L-ASPARAGINASE"/>
    <property type="match status" value="1"/>
</dbReference>
<evidence type="ECO:0000256" key="1">
    <source>
        <dbReference type="ARBA" id="ARBA00010518"/>
    </source>
</evidence>
<dbReference type="SUPFAM" id="SSF53774">
    <property type="entry name" value="Glutaminase/Asparaginase"/>
    <property type="match status" value="1"/>
</dbReference>
<dbReference type="InterPro" id="IPR027475">
    <property type="entry name" value="Asparaginase/glutaminase_AS2"/>
</dbReference>
<name>A0A7I8D959_9BACL</name>
<dbReference type="InterPro" id="IPR037152">
    <property type="entry name" value="L-asparaginase_N_sf"/>
</dbReference>
<feature type="binding site" evidence="4">
    <location>
        <position position="53"/>
    </location>
    <ligand>
        <name>substrate</name>
    </ligand>
</feature>
<dbReference type="Proteomes" id="UP000593802">
    <property type="component" value="Chromosome"/>
</dbReference>
<keyword evidence="2" id="KW-0378">Hydrolase</keyword>
<dbReference type="Pfam" id="PF17763">
    <property type="entry name" value="Asparaginase_C"/>
    <property type="match status" value="1"/>
</dbReference>
<dbReference type="Gene3D" id="3.40.50.1170">
    <property type="entry name" value="L-asparaginase, N-terminal domain"/>
    <property type="match status" value="1"/>
</dbReference>
<evidence type="ECO:0000256" key="3">
    <source>
        <dbReference type="PIRSR" id="PIRSR001220-1"/>
    </source>
</evidence>
<evidence type="ECO:0000313" key="9">
    <source>
        <dbReference type="Proteomes" id="UP000593802"/>
    </source>
</evidence>
<sequence length="321" mass="34491">MKRIVIVSVGGTIDMKTDETGVKPTDRHTAEQLQYRLSEFAHIELQPIFNLPSPHLTFDHLEKLRDLILDIRNRPDVDGVVVTHGTDTLEETAYFLDIQLPPGIPVVLTGAMRSSDEIAADGPANLLQAVCTAACGESANKGVLVAWNGEIHSAHDVVKTHTSRLDAFQSPQTGPLGSVDSRSVTFYHIPAKHEYFPSAPLTQSVGLVKMAIGMDSGILHYLINKGSNGLVIEALGQGNVPPAAVPGIQAAIAKGIPVVIVSRCLRGKPKDVYGYEGGGKHLREMGVIFSNGINGPKARLKLMVLLGCQFPLDAIRAAFEQ</sequence>
<dbReference type="InterPro" id="IPR006034">
    <property type="entry name" value="Asparaginase/glutaminase-like"/>
</dbReference>
<dbReference type="InterPro" id="IPR027473">
    <property type="entry name" value="L-asparaginase_C"/>
</dbReference>
<dbReference type="KEGG" id="eff:skT53_03410"/>
<dbReference type="Gene3D" id="3.40.50.40">
    <property type="match status" value="1"/>
</dbReference>
<accession>A0A7I8D959</accession>
<organism evidence="8 9">
    <name type="scientific">Effusibacillus dendaii</name>
    <dbReference type="NCBI Taxonomy" id="2743772"/>
    <lineage>
        <taxon>Bacteria</taxon>
        <taxon>Bacillati</taxon>
        <taxon>Bacillota</taxon>
        <taxon>Bacilli</taxon>
        <taxon>Bacillales</taxon>
        <taxon>Alicyclobacillaceae</taxon>
        <taxon>Effusibacillus</taxon>
    </lineage>
</organism>
<evidence type="ECO:0000313" key="8">
    <source>
        <dbReference type="EMBL" id="BCJ85356.1"/>
    </source>
</evidence>
<feature type="active site" description="O-isoaspartyl threonine intermediate" evidence="3">
    <location>
        <position position="12"/>
    </location>
</feature>
<keyword evidence="9" id="KW-1185">Reference proteome</keyword>
<protein>
    <submittedName>
        <fullName evidence="8">L-asparaginase</fullName>
    </submittedName>
</protein>
<comment type="similarity">
    <text evidence="1">Belongs to the asparaginase 1 family.</text>
</comment>
<dbReference type="InterPro" id="IPR040919">
    <property type="entry name" value="Asparaginase_C"/>
</dbReference>
<dbReference type="InterPro" id="IPR027474">
    <property type="entry name" value="L-asparaginase_N"/>
</dbReference>
<dbReference type="GO" id="GO:0004067">
    <property type="term" value="F:asparaginase activity"/>
    <property type="evidence" value="ECO:0007669"/>
    <property type="project" value="UniProtKB-UniRule"/>
</dbReference>
<dbReference type="SMART" id="SM00870">
    <property type="entry name" value="Asparaginase"/>
    <property type="match status" value="1"/>
</dbReference>
<dbReference type="PROSITE" id="PS51732">
    <property type="entry name" value="ASN_GLN_ASE_3"/>
    <property type="match status" value="1"/>
</dbReference>
<feature type="binding site" evidence="4">
    <location>
        <begin position="86"/>
        <end position="87"/>
    </location>
    <ligand>
        <name>substrate</name>
    </ligand>
</feature>
<evidence type="ECO:0000256" key="4">
    <source>
        <dbReference type="PIRSR" id="PIRSR001220-2"/>
    </source>
</evidence>
<feature type="active site" evidence="5">
    <location>
        <position position="86"/>
    </location>
</feature>
<reference evidence="8 9" key="1">
    <citation type="submission" date="2020-08" db="EMBL/GenBank/DDBJ databases">
        <title>Complete Genome Sequence of Effusibacillus dendaii Strain skT53, Isolated from Farmland soil.</title>
        <authorList>
            <person name="Konishi T."/>
            <person name="Kawasaki H."/>
        </authorList>
    </citation>
    <scope>NUCLEOTIDE SEQUENCE [LARGE SCALE GENOMIC DNA]</scope>
    <source>
        <strain evidence="9">skT53</strain>
    </source>
</reference>
<dbReference type="InterPro" id="IPR036152">
    <property type="entry name" value="Asp/glu_Ase-like_sf"/>
</dbReference>
<dbReference type="GO" id="GO:0006528">
    <property type="term" value="P:asparagine metabolic process"/>
    <property type="evidence" value="ECO:0007669"/>
    <property type="project" value="InterPro"/>
</dbReference>
<evidence type="ECO:0000259" key="7">
    <source>
        <dbReference type="Pfam" id="PF17763"/>
    </source>
</evidence>
<dbReference type="PRINTS" id="PR00139">
    <property type="entry name" value="ASNGLNASE"/>
</dbReference>
<dbReference type="EMBL" id="AP023366">
    <property type="protein sequence ID" value="BCJ85356.1"/>
    <property type="molecule type" value="Genomic_DNA"/>
</dbReference>
<evidence type="ECO:0000259" key="6">
    <source>
        <dbReference type="Pfam" id="PF00710"/>
    </source>
</evidence>
<evidence type="ECO:0000256" key="5">
    <source>
        <dbReference type="PROSITE-ProRule" id="PRU10100"/>
    </source>
</evidence>
<dbReference type="FunFam" id="3.40.50.40:FF:000003">
    <property type="entry name" value="L-asparaginase 2"/>
    <property type="match status" value="1"/>
</dbReference>
<gene>
    <name evidence="8" type="primary">ansA</name>
    <name evidence="8" type="ORF">skT53_03410</name>
</gene>
<feature type="domain" description="Asparaginase/glutaminase C-terminal" evidence="7">
    <location>
        <begin position="205"/>
        <end position="319"/>
    </location>
</feature>
<dbReference type="PIRSF" id="PIRSF001220">
    <property type="entry name" value="L-ASNase_gatD"/>
    <property type="match status" value="1"/>
</dbReference>
<dbReference type="InterPro" id="IPR004550">
    <property type="entry name" value="AsnASE_II"/>
</dbReference>
<evidence type="ECO:0000256" key="2">
    <source>
        <dbReference type="ARBA" id="ARBA00022801"/>
    </source>
</evidence>
<dbReference type="SFLD" id="SFLDS00057">
    <property type="entry name" value="Glutaminase/Asparaginase"/>
    <property type="match status" value="1"/>
</dbReference>
<dbReference type="RefSeq" id="WP_200759491.1">
    <property type="nucleotide sequence ID" value="NZ_AP023366.1"/>
</dbReference>
<dbReference type="Pfam" id="PF00710">
    <property type="entry name" value="Asparaginase"/>
    <property type="match status" value="1"/>
</dbReference>
<dbReference type="AlphaFoldDB" id="A0A7I8D959"/>
<dbReference type="FunFam" id="3.40.50.1170:FF:000001">
    <property type="entry name" value="L-asparaginase 2"/>
    <property type="match status" value="1"/>
</dbReference>
<dbReference type="CDD" id="cd08964">
    <property type="entry name" value="L-asparaginase_II"/>
    <property type="match status" value="1"/>
</dbReference>
<feature type="domain" description="L-asparaginase N-terminal" evidence="6">
    <location>
        <begin position="3"/>
        <end position="188"/>
    </location>
</feature>
<dbReference type="PROSITE" id="PS00917">
    <property type="entry name" value="ASN_GLN_ASE_2"/>
    <property type="match status" value="1"/>
</dbReference>
<dbReference type="PANTHER" id="PTHR11707:SF28">
    <property type="entry name" value="60 KDA LYSOPHOSPHOLIPASE"/>
    <property type="match status" value="1"/>
</dbReference>